<dbReference type="PANTHER" id="PTHR31286:SF165">
    <property type="entry name" value="DUF4283 DOMAIN-CONTAINING PROTEIN"/>
    <property type="match status" value="1"/>
</dbReference>
<dbReference type="PANTHER" id="PTHR31286">
    <property type="entry name" value="GLYCINE-RICH CELL WALL STRUCTURAL PROTEIN 1.8-LIKE"/>
    <property type="match status" value="1"/>
</dbReference>
<dbReference type="SUPFAM" id="SSF57756">
    <property type="entry name" value="Retrovirus zinc finger-like domains"/>
    <property type="match status" value="1"/>
</dbReference>
<sequence>MLGSKRWNTTAVGYFLGRNPYFPQLNAFVRYIWADVMEVPIWIKLKHLPVELWTEDGLSTVASGVGKPLYKDVIMCSCARLDYARVCVMLDYDAKLPKHVVVMLPATDEGQTIPCKVDVEYEWIPSKCIRCRSLGHSQPNCPSTKDYRKPPVHVYVPRNVQVVQLQATGIEQSHNNDLGVILDAQN</sequence>
<proteinExistence type="predicted"/>
<dbReference type="EMBL" id="JACGWJ010000002">
    <property type="protein sequence ID" value="KAL0434982.1"/>
    <property type="molecule type" value="Genomic_DNA"/>
</dbReference>
<reference evidence="1" key="1">
    <citation type="submission" date="2020-06" db="EMBL/GenBank/DDBJ databases">
        <authorList>
            <person name="Li T."/>
            <person name="Hu X."/>
            <person name="Zhang T."/>
            <person name="Song X."/>
            <person name="Zhang H."/>
            <person name="Dai N."/>
            <person name="Sheng W."/>
            <person name="Hou X."/>
            <person name="Wei L."/>
        </authorList>
    </citation>
    <scope>NUCLEOTIDE SEQUENCE</scope>
    <source>
        <strain evidence="1">G02</strain>
        <tissue evidence="1">Leaf</tissue>
    </source>
</reference>
<dbReference type="AlphaFoldDB" id="A0AAW2VZH0"/>
<accession>A0AAW2VZH0</accession>
<name>A0AAW2VZH0_SESRA</name>
<dbReference type="GO" id="GO:0008270">
    <property type="term" value="F:zinc ion binding"/>
    <property type="evidence" value="ECO:0007669"/>
    <property type="project" value="InterPro"/>
</dbReference>
<evidence type="ECO:0000313" key="1">
    <source>
        <dbReference type="EMBL" id="KAL0434982.1"/>
    </source>
</evidence>
<dbReference type="InterPro" id="IPR040256">
    <property type="entry name" value="At4g02000-like"/>
</dbReference>
<dbReference type="InterPro" id="IPR036875">
    <property type="entry name" value="Znf_CCHC_sf"/>
</dbReference>
<evidence type="ECO:0008006" key="2">
    <source>
        <dbReference type="Google" id="ProtNLM"/>
    </source>
</evidence>
<organism evidence="1">
    <name type="scientific">Sesamum radiatum</name>
    <name type="common">Black benniseed</name>
    <dbReference type="NCBI Taxonomy" id="300843"/>
    <lineage>
        <taxon>Eukaryota</taxon>
        <taxon>Viridiplantae</taxon>
        <taxon>Streptophyta</taxon>
        <taxon>Embryophyta</taxon>
        <taxon>Tracheophyta</taxon>
        <taxon>Spermatophyta</taxon>
        <taxon>Magnoliopsida</taxon>
        <taxon>eudicotyledons</taxon>
        <taxon>Gunneridae</taxon>
        <taxon>Pentapetalae</taxon>
        <taxon>asterids</taxon>
        <taxon>lamiids</taxon>
        <taxon>Lamiales</taxon>
        <taxon>Pedaliaceae</taxon>
        <taxon>Sesamum</taxon>
    </lineage>
</organism>
<reference evidence="1" key="2">
    <citation type="journal article" date="2024" name="Plant">
        <title>Genomic evolution and insights into agronomic trait innovations of Sesamum species.</title>
        <authorList>
            <person name="Miao H."/>
            <person name="Wang L."/>
            <person name="Qu L."/>
            <person name="Liu H."/>
            <person name="Sun Y."/>
            <person name="Le M."/>
            <person name="Wang Q."/>
            <person name="Wei S."/>
            <person name="Zheng Y."/>
            <person name="Lin W."/>
            <person name="Duan Y."/>
            <person name="Cao H."/>
            <person name="Xiong S."/>
            <person name="Wang X."/>
            <person name="Wei L."/>
            <person name="Li C."/>
            <person name="Ma Q."/>
            <person name="Ju M."/>
            <person name="Zhao R."/>
            <person name="Li G."/>
            <person name="Mu C."/>
            <person name="Tian Q."/>
            <person name="Mei H."/>
            <person name="Zhang T."/>
            <person name="Gao T."/>
            <person name="Zhang H."/>
        </authorList>
    </citation>
    <scope>NUCLEOTIDE SEQUENCE</scope>
    <source>
        <strain evidence="1">G02</strain>
    </source>
</reference>
<dbReference type="GO" id="GO:0003676">
    <property type="term" value="F:nucleic acid binding"/>
    <property type="evidence" value="ECO:0007669"/>
    <property type="project" value="InterPro"/>
</dbReference>
<comment type="caution">
    <text evidence="1">The sequence shown here is derived from an EMBL/GenBank/DDBJ whole genome shotgun (WGS) entry which is preliminary data.</text>
</comment>
<protein>
    <recommendedName>
        <fullName evidence="2">DUF4283 domain-containing protein</fullName>
    </recommendedName>
</protein>
<gene>
    <name evidence="1" type="ORF">Sradi_0206100</name>
</gene>